<evidence type="ECO:0000313" key="1">
    <source>
        <dbReference type="EMBL" id="MEJ8640105.1"/>
    </source>
</evidence>
<dbReference type="Proteomes" id="UP001377168">
    <property type="component" value="Unassembled WGS sequence"/>
</dbReference>
<accession>A0ACC6Q959</accession>
<evidence type="ECO:0000313" key="2">
    <source>
        <dbReference type="Proteomes" id="UP001377168"/>
    </source>
</evidence>
<comment type="caution">
    <text evidence="1">The sequence shown here is derived from an EMBL/GenBank/DDBJ whole genome shotgun (WGS) entry which is preliminary data.</text>
</comment>
<organism evidence="1 2">
    <name type="scientific">Streptomyces achmelvichensis</name>
    <dbReference type="NCBI Taxonomy" id="3134111"/>
    <lineage>
        <taxon>Bacteria</taxon>
        <taxon>Bacillati</taxon>
        <taxon>Actinomycetota</taxon>
        <taxon>Actinomycetes</taxon>
        <taxon>Kitasatosporales</taxon>
        <taxon>Streptomycetaceae</taxon>
        <taxon>Streptomyces</taxon>
    </lineage>
</organism>
<keyword evidence="2" id="KW-1185">Reference proteome</keyword>
<proteinExistence type="predicted"/>
<protein>
    <submittedName>
        <fullName evidence="1">Fic family toxin-antitoxin system, toxin component</fullName>
    </submittedName>
</protein>
<name>A0ACC6Q959_9ACTN</name>
<reference evidence="1" key="1">
    <citation type="submission" date="2024-03" db="EMBL/GenBank/DDBJ databases">
        <title>Novel Streptomyces species of biotechnological and ecological value are a feature of Machair soil.</title>
        <authorList>
            <person name="Prole J.R."/>
            <person name="Goodfellow M."/>
            <person name="Allenby N."/>
            <person name="Ward A.C."/>
        </authorList>
    </citation>
    <scope>NUCLEOTIDE SEQUENCE</scope>
    <source>
        <strain evidence="1">MS2.AVA.5</strain>
    </source>
</reference>
<dbReference type="EMBL" id="JBBKAJ010000039">
    <property type="protein sequence ID" value="MEJ8640105.1"/>
    <property type="molecule type" value="Genomic_DNA"/>
</dbReference>
<sequence length="124" mass="13425">MDLTVDLPWLLEIARAQLGDPDVTDWGALEAARARHAFHVMDEPVYPRPHHRAAALFHSLALVPALEHSNQLFGATVAAGYLHASGLPVRFTAKEAADLAEQVSAGRLDVRALAAALKEWTGRS</sequence>
<gene>
    <name evidence="1" type="ORF">WKI67_43235</name>
</gene>